<dbReference type="EMBL" id="JAWLUP010000175">
    <property type="protein sequence ID" value="MDV7268553.1"/>
    <property type="molecule type" value="Genomic_DNA"/>
</dbReference>
<dbReference type="GO" id="GO:0043565">
    <property type="term" value="F:sequence-specific DNA binding"/>
    <property type="evidence" value="ECO:0007669"/>
    <property type="project" value="TreeGrafter"/>
</dbReference>
<dbReference type="InterPro" id="IPR000847">
    <property type="entry name" value="LysR_HTH_N"/>
</dbReference>
<dbReference type="RefSeq" id="WP_317745414.1">
    <property type="nucleotide sequence ID" value="NZ_JAWLUP010000175.1"/>
</dbReference>
<proteinExistence type="inferred from homology"/>
<evidence type="ECO:0000256" key="2">
    <source>
        <dbReference type="ARBA" id="ARBA00023015"/>
    </source>
</evidence>
<protein>
    <submittedName>
        <fullName evidence="7">LysR family transcriptional regulator</fullName>
    </submittedName>
</protein>
<dbReference type="InterPro" id="IPR036388">
    <property type="entry name" value="WH-like_DNA-bd_sf"/>
</dbReference>
<dbReference type="InterPro" id="IPR058163">
    <property type="entry name" value="LysR-type_TF_proteobact-type"/>
</dbReference>
<keyword evidence="2" id="KW-0805">Transcription regulation</keyword>
<dbReference type="PROSITE" id="PS50931">
    <property type="entry name" value="HTH_LYSR"/>
    <property type="match status" value="1"/>
</dbReference>
<comment type="similarity">
    <text evidence="1">Belongs to the LysR transcriptional regulatory family.</text>
</comment>
<sequence>MTSADAHDGRYEQASETGNAEAAPPVTIDARGIRSDDLRYLLAVARSGRRRSAAKDLGVDHTTVSRRVNALEKALGVRLLQRSADGWELTDVGRSVAEKARLIEEAVQETADVVAGISENTLRGTIRVTAPDGFGPMFVAPALAKLRMNHPNLVVELITATRQLNLQPAGFDIAVAVGTPISSRLVSERICQYSLGLYASEQYLRDHGEPATMDELTAHPLIFFVDSLLQVGDLDLERHLPGVTAKFMSTNIFAHVSATRAGGGIGLLPAFMADQHPDLRRVMADLVDVRLSFSIAARRASLTNPAVQAVRRVLQEEILSRRNELLPEPRHPKPAGPDTSQ</sequence>
<evidence type="ECO:0000256" key="3">
    <source>
        <dbReference type="ARBA" id="ARBA00023125"/>
    </source>
</evidence>
<evidence type="ECO:0000313" key="7">
    <source>
        <dbReference type="EMBL" id="MDV7268553.1"/>
    </source>
</evidence>
<dbReference type="AlphaFoldDB" id="A0AAE5A9W4"/>
<feature type="compositionally biased region" description="Basic and acidic residues" evidence="5">
    <location>
        <begin position="1"/>
        <end position="13"/>
    </location>
</feature>
<reference evidence="7" key="1">
    <citation type="submission" date="2023-10" db="EMBL/GenBank/DDBJ databases">
        <title>Development of a sustainable strategy for remediation of hydrocarbon-contaminated territories based on the waste exchange concept.</title>
        <authorList>
            <person name="Krivoruchko A."/>
        </authorList>
    </citation>
    <scope>NUCLEOTIDE SEQUENCE</scope>
    <source>
        <strain evidence="7">IEGM 68</strain>
    </source>
</reference>
<comment type="caution">
    <text evidence="7">The sequence shown here is derived from an EMBL/GenBank/DDBJ whole genome shotgun (WGS) entry which is preliminary data.</text>
</comment>
<evidence type="ECO:0000259" key="6">
    <source>
        <dbReference type="PROSITE" id="PS50931"/>
    </source>
</evidence>
<keyword evidence="4" id="KW-0804">Transcription</keyword>
<dbReference type="GO" id="GO:0006351">
    <property type="term" value="P:DNA-templated transcription"/>
    <property type="evidence" value="ECO:0007669"/>
    <property type="project" value="TreeGrafter"/>
</dbReference>
<gene>
    <name evidence="7" type="ORF">R4315_28970</name>
</gene>
<dbReference type="PANTHER" id="PTHR30537">
    <property type="entry name" value="HTH-TYPE TRANSCRIPTIONAL REGULATOR"/>
    <property type="match status" value="1"/>
</dbReference>
<keyword evidence="3" id="KW-0238">DNA-binding</keyword>
<feature type="region of interest" description="Disordered" evidence="5">
    <location>
        <begin position="1"/>
        <end position="28"/>
    </location>
</feature>
<name>A0AAE5A9W4_9NOCA</name>
<dbReference type="SUPFAM" id="SSF53850">
    <property type="entry name" value="Periplasmic binding protein-like II"/>
    <property type="match status" value="1"/>
</dbReference>
<evidence type="ECO:0000256" key="5">
    <source>
        <dbReference type="SAM" id="MobiDB-lite"/>
    </source>
</evidence>
<accession>A0AAE5A9W4</accession>
<feature type="domain" description="HTH lysR-type" evidence="6">
    <location>
        <begin position="33"/>
        <end position="90"/>
    </location>
</feature>
<dbReference type="Proteomes" id="UP001185863">
    <property type="component" value="Unassembled WGS sequence"/>
</dbReference>
<evidence type="ECO:0000256" key="1">
    <source>
        <dbReference type="ARBA" id="ARBA00009437"/>
    </source>
</evidence>
<dbReference type="Gene3D" id="3.40.190.290">
    <property type="match status" value="1"/>
</dbReference>
<dbReference type="Pfam" id="PF00126">
    <property type="entry name" value="HTH_1"/>
    <property type="match status" value="1"/>
</dbReference>
<organism evidence="7 8">
    <name type="scientific">Rhodococcus oxybenzonivorans</name>
    <dbReference type="NCBI Taxonomy" id="1990687"/>
    <lineage>
        <taxon>Bacteria</taxon>
        <taxon>Bacillati</taxon>
        <taxon>Actinomycetota</taxon>
        <taxon>Actinomycetes</taxon>
        <taxon>Mycobacteriales</taxon>
        <taxon>Nocardiaceae</taxon>
        <taxon>Rhodococcus</taxon>
    </lineage>
</organism>
<dbReference type="SUPFAM" id="SSF46785">
    <property type="entry name" value="Winged helix' DNA-binding domain"/>
    <property type="match status" value="1"/>
</dbReference>
<dbReference type="InterPro" id="IPR036390">
    <property type="entry name" value="WH_DNA-bd_sf"/>
</dbReference>
<evidence type="ECO:0000256" key="4">
    <source>
        <dbReference type="ARBA" id="ARBA00023163"/>
    </source>
</evidence>
<dbReference type="InterPro" id="IPR005119">
    <property type="entry name" value="LysR_subst-bd"/>
</dbReference>
<dbReference type="PANTHER" id="PTHR30537:SF3">
    <property type="entry name" value="TRANSCRIPTIONAL REGULATORY PROTEIN"/>
    <property type="match status" value="1"/>
</dbReference>
<dbReference type="GO" id="GO:0003700">
    <property type="term" value="F:DNA-binding transcription factor activity"/>
    <property type="evidence" value="ECO:0007669"/>
    <property type="project" value="InterPro"/>
</dbReference>
<dbReference type="Gene3D" id="1.10.10.10">
    <property type="entry name" value="Winged helix-like DNA-binding domain superfamily/Winged helix DNA-binding domain"/>
    <property type="match status" value="1"/>
</dbReference>
<dbReference type="Pfam" id="PF03466">
    <property type="entry name" value="LysR_substrate"/>
    <property type="match status" value="1"/>
</dbReference>
<evidence type="ECO:0000313" key="8">
    <source>
        <dbReference type="Proteomes" id="UP001185863"/>
    </source>
</evidence>